<evidence type="ECO:0000313" key="2">
    <source>
        <dbReference type="EMBL" id="PNL91067.1"/>
    </source>
</evidence>
<evidence type="ECO:0000313" key="3">
    <source>
        <dbReference type="Proteomes" id="UP000192813"/>
    </source>
</evidence>
<proteinExistence type="predicted"/>
<feature type="region of interest" description="Disordered" evidence="1">
    <location>
        <begin position="42"/>
        <end position="86"/>
    </location>
</feature>
<dbReference type="EMBL" id="NBTM02000001">
    <property type="protein sequence ID" value="PNL91067.1"/>
    <property type="molecule type" value="Genomic_DNA"/>
</dbReference>
<accession>A0A2J9PL85</accession>
<dbReference type="AlphaFoldDB" id="A0A2J9PL85"/>
<evidence type="ECO:0000256" key="1">
    <source>
        <dbReference type="SAM" id="MobiDB-lite"/>
    </source>
</evidence>
<gene>
    <name evidence="2" type="ORF">A6J77_001895</name>
</gene>
<feature type="compositionally biased region" description="Polar residues" evidence="1">
    <location>
        <begin position="56"/>
        <end position="68"/>
    </location>
</feature>
<sequence length="289" mass="34011">MSREHDKLRHSKGRWQRFEERTSNQLEQFVPFYHKENDSLLHEKNDNPITFPNYMNWYNQGEDQSSGRQIPPKKTQQREGQGDDHQKMEYYLAEKDPSHRYQPSYGHFNYANANNEDRDTRPVEDSGVHEVFKATNVDDKRQQKLDRLRQELREYQDYQFRRPFQPNDLPTNWTSNRQDAKAARSSKRSHFHFEEAVSEPKGFPEKRQATPVSENMPARATVPKRGHLNRGLQSIMADEPGVSFNQPGKQAKSGHYSYFPGQEKPSLTPYLKNKQAQSNRGNGDFNEHE</sequence>
<feature type="region of interest" description="Disordered" evidence="1">
    <location>
        <begin position="1"/>
        <end position="21"/>
    </location>
</feature>
<organism evidence="2 3">
    <name type="scientific">Aerococcus viridans</name>
    <dbReference type="NCBI Taxonomy" id="1377"/>
    <lineage>
        <taxon>Bacteria</taxon>
        <taxon>Bacillati</taxon>
        <taxon>Bacillota</taxon>
        <taxon>Bacilli</taxon>
        <taxon>Lactobacillales</taxon>
        <taxon>Aerococcaceae</taxon>
        <taxon>Aerococcus</taxon>
    </lineage>
</organism>
<dbReference type="Proteomes" id="UP000192813">
    <property type="component" value="Unassembled WGS sequence"/>
</dbReference>
<feature type="compositionally biased region" description="Polar residues" evidence="1">
    <location>
        <begin position="168"/>
        <end position="177"/>
    </location>
</feature>
<protein>
    <submittedName>
        <fullName evidence="2">Uncharacterized protein</fullName>
    </submittedName>
</protein>
<feature type="compositionally biased region" description="Basic and acidic residues" evidence="1">
    <location>
        <begin position="76"/>
        <end position="86"/>
    </location>
</feature>
<reference evidence="3" key="1">
    <citation type="submission" date="2017-12" db="EMBL/GenBank/DDBJ databases">
        <title>FDA dAtabase for Regulatory Grade micrObial Sequences (FDA-ARGOS): Supporting development and validation of Infectious Disease Dx tests.</title>
        <authorList>
            <person name="Hoffmann M."/>
            <person name="Allard M."/>
            <person name="Evans P."/>
            <person name="Brown E."/>
            <person name="Tallon L."/>
            <person name="Sadzewicz L."/>
            <person name="Sengamalay N."/>
            <person name="Ott S."/>
            <person name="Godinez A."/>
            <person name="Nagaraj S."/>
            <person name="Vavikolanu K."/>
            <person name="Aluvathingal J."/>
            <person name="Nadendla S."/>
            <person name="Sichtig H."/>
        </authorList>
    </citation>
    <scope>NUCLEOTIDE SEQUENCE [LARGE SCALE GENOMIC DNA]</scope>
    <source>
        <strain evidence="3">FDAARGOS_249</strain>
    </source>
</reference>
<comment type="caution">
    <text evidence="2">The sequence shown here is derived from an EMBL/GenBank/DDBJ whole genome shotgun (WGS) entry which is preliminary data.</text>
</comment>
<name>A0A2J9PL85_9LACT</name>
<feature type="region of interest" description="Disordered" evidence="1">
    <location>
        <begin position="162"/>
        <end position="289"/>
    </location>
</feature>